<dbReference type="EMBL" id="SMAH01000016">
    <property type="protein sequence ID" value="TCS95217.1"/>
    <property type="molecule type" value="Genomic_DNA"/>
</dbReference>
<keyword evidence="1" id="KW-1133">Transmembrane helix</keyword>
<evidence type="ECO:0000313" key="3">
    <source>
        <dbReference type="Proteomes" id="UP000295536"/>
    </source>
</evidence>
<protein>
    <submittedName>
        <fullName evidence="2">Prepilin-type N-terminal cleavage/methylation domain-containing protein</fullName>
    </submittedName>
</protein>
<dbReference type="InterPro" id="IPR045584">
    <property type="entry name" value="Pilin-like"/>
</dbReference>
<evidence type="ECO:0000313" key="2">
    <source>
        <dbReference type="EMBL" id="TCS95217.1"/>
    </source>
</evidence>
<dbReference type="PROSITE" id="PS00409">
    <property type="entry name" value="PROKAR_NTER_METHYL"/>
    <property type="match status" value="1"/>
</dbReference>
<dbReference type="SUPFAM" id="SSF54523">
    <property type="entry name" value="Pili subunits"/>
    <property type="match status" value="1"/>
</dbReference>
<dbReference type="NCBIfam" id="TIGR02532">
    <property type="entry name" value="IV_pilin_GFxxxE"/>
    <property type="match status" value="1"/>
</dbReference>
<feature type="transmembrane region" description="Helical" evidence="1">
    <location>
        <begin position="12"/>
        <end position="32"/>
    </location>
</feature>
<keyword evidence="1" id="KW-0472">Membrane</keyword>
<dbReference type="Pfam" id="PF07963">
    <property type="entry name" value="N_methyl"/>
    <property type="match status" value="1"/>
</dbReference>
<dbReference type="OrthoDB" id="9892393at2"/>
<dbReference type="Proteomes" id="UP000295536">
    <property type="component" value="Unassembled WGS sequence"/>
</dbReference>
<reference evidence="2 3" key="1">
    <citation type="submission" date="2019-03" db="EMBL/GenBank/DDBJ databases">
        <title>Genomic Encyclopedia of Type Strains, Phase IV (KMG-IV): sequencing the most valuable type-strain genomes for metagenomic binning, comparative biology and taxonomic classification.</title>
        <authorList>
            <person name="Goeker M."/>
        </authorList>
    </citation>
    <scope>NUCLEOTIDE SEQUENCE [LARGE SCALE GENOMIC DNA]</scope>
    <source>
        <strain evidence="2 3">DSM 12034</strain>
    </source>
</reference>
<dbReference type="Gene3D" id="3.30.700.10">
    <property type="entry name" value="Glycoprotein, Type 4 Pilin"/>
    <property type="match status" value="1"/>
</dbReference>
<name>A0A4V2UVC9_9BURK</name>
<proteinExistence type="predicted"/>
<organism evidence="2 3">
    <name type="scientific">Tepidimonas ignava</name>
    <dbReference type="NCBI Taxonomy" id="114249"/>
    <lineage>
        <taxon>Bacteria</taxon>
        <taxon>Pseudomonadati</taxon>
        <taxon>Pseudomonadota</taxon>
        <taxon>Betaproteobacteria</taxon>
        <taxon>Burkholderiales</taxon>
        <taxon>Tepidimonas</taxon>
    </lineage>
</organism>
<dbReference type="RefSeq" id="WP_132963419.1">
    <property type="nucleotide sequence ID" value="NZ_SMAH01000016.1"/>
</dbReference>
<dbReference type="InterPro" id="IPR012902">
    <property type="entry name" value="N_methyl_site"/>
</dbReference>
<evidence type="ECO:0000256" key="1">
    <source>
        <dbReference type="SAM" id="Phobius"/>
    </source>
</evidence>
<dbReference type="AlphaFoldDB" id="A0A4V2UVC9"/>
<sequence>MLELKPVAHRGVTLIELMVTVAIIAIVATVAAPSLREYIVRRDIIRAATELQNLIASGITESSSRRHLGATNSSDTLLIVDTSRNVACLTTNNQTDCATGYLRIAPSKSCSACTVTATIDGTNAANVRITIDRRGLLNFGGGNDVALTIANNSNYAITITLNRLGVSRMCTPTGKQPLGEVPVC</sequence>
<comment type="caution">
    <text evidence="2">The sequence shown here is derived from an EMBL/GenBank/DDBJ whole genome shotgun (WGS) entry which is preliminary data.</text>
</comment>
<accession>A0A4V2UVC9</accession>
<gene>
    <name evidence="2" type="ORF">EDC36_11653</name>
</gene>
<keyword evidence="1" id="KW-0812">Transmembrane</keyword>